<proteinExistence type="inferred from homology"/>
<dbReference type="InterPro" id="IPR013551">
    <property type="entry name" value="YicC-like_C"/>
</dbReference>
<evidence type="ECO:0000259" key="7">
    <source>
        <dbReference type="Pfam" id="PF08340"/>
    </source>
</evidence>
<gene>
    <name evidence="8" type="ORF">IV02_26285</name>
</gene>
<dbReference type="AlphaFoldDB" id="A0A085URW0"/>
<dbReference type="GO" id="GO:0016787">
    <property type="term" value="F:hydrolase activity"/>
    <property type="evidence" value="ECO:0007669"/>
    <property type="project" value="UniProtKB-KW"/>
</dbReference>
<keyword evidence="2" id="KW-0540">Nuclease</keyword>
<reference evidence="8 9" key="1">
    <citation type="submission" date="2014-07" db="EMBL/GenBank/DDBJ databases">
        <title>Draft Genome Sequences of Environmental Pseudomonas syringae strains.</title>
        <authorList>
            <person name="Baltrus D.A."/>
            <person name="Berge O."/>
            <person name="Morris C."/>
        </authorList>
    </citation>
    <scope>NUCLEOTIDE SEQUENCE [LARGE SCALE GENOMIC DNA]</scope>
    <source>
        <strain evidence="8 9">CEB003</strain>
    </source>
</reference>
<evidence type="ECO:0000256" key="1">
    <source>
        <dbReference type="ARBA" id="ARBA00001968"/>
    </source>
</evidence>
<evidence type="ECO:0000256" key="2">
    <source>
        <dbReference type="ARBA" id="ARBA00022722"/>
    </source>
</evidence>
<accession>A0A085URW0</accession>
<evidence type="ECO:0008006" key="10">
    <source>
        <dbReference type="Google" id="ProtNLM"/>
    </source>
</evidence>
<comment type="cofactor">
    <cofactor evidence="1">
        <name>a divalent metal cation</name>
        <dbReference type="ChEBI" id="CHEBI:60240"/>
    </cofactor>
</comment>
<protein>
    <recommendedName>
        <fullName evidence="10">YicC family protein</fullName>
    </recommendedName>
</protein>
<feature type="domain" description="Endoribonuclease YicC-like N-terminal" evidence="6">
    <location>
        <begin position="2"/>
        <end position="153"/>
    </location>
</feature>
<evidence type="ECO:0000256" key="5">
    <source>
        <dbReference type="ARBA" id="ARBA00035648"/>
    </source>
</evidence>
<dbReference type="EMBL" id="JPQT01000141">
    <property type="protein sequence ID" value="KFE45923.1"/>
    <property type="molecule type" value="Genomic_DNA"/>
</dbReference>
<sequence>MVHSMTAFARVERAGVQGTLSWELRSVNHRYLEPHLRLPESFRDLEGAIREALRQGLSRGKVECTLRFVDETAGKPLQVDRERAAQLVAAAEIVASLIKQPAPLNPLEVLAWPGVLVGDASDPQALNNEALALFNEALAELKNGRGREGADLAKLLNERLDSITTEVATLKTLVPQMLAAQRQKVLDRFADMKAELDPQRLEQEMVLLAQKSDVAEELDRLSTHVTEVRRVLKAGGQAGRRLDFLMQELNREANTLGSKAFDTRSTQAAVNLKVLIEQMREQVQNIE</sequence>
<comment type="similarity">
    <text evidence="5">Belongs to the YicC/YloC family.</text>
</comment>
<dbReference type="RefSeq" id="WP_047578857.1">
    <property type="nucleotide sequence ID" value="NZ_JPQT01000141.1"/>
</dbReference>
<evidence type="ECO:0000313" key="9">
    <source>
        <dbReference type="Proteomes" id="UP000028643"/>
    </source>
</evidence>
<organism evidence="8 9">
    <name type="scientific">Pseudomonas syringae</name>
    <dbReference type="NCBI Taxonomy" id="317"/>
    <lineage>
        <taxon>Bacteria</taxon>
        <taxon>Pseudomonadati</taxon>
        <taxon>Pseudomonadota</taxon>
        <taxon>Gammaproteobacteria</taxon>
        <taxon>Pseudomonadales</taxon>
        <taxon>Pseudomonadaceae</taxon>
        <taxon>Pseudomonas</taxon>
    </lineage>
</organism>
<comment type="caution">
    <text evidence="8">The sequence shown here is derived from an EMBL/GenBank/DDBJ whole genome shotgun (WGS) entry which is preliminary data.</text>
</comment>
<keyword evidence="4" id="KW-0378">Hydrolase</keyword>
<dbReference type="Pfam" id="PF03755">
    <property type="entry name" value="YicC-like_N"/>
    <property type="match status" value="1"/>
</dbReference>
<evidence type="ECO:0000256" key="3">
    <source>
        <dbReference type="ARBA" id="ARBA00022759"/>
    </source>
</evidence>
<feature type="domain" description="Endoribonuclease YicC-like C-terminal" evidence="7">
    <location>
        <begin position="172"/>
        <end position="287"/>
    </location>
</feature>
<dbReference type="InterPro" id="IPR013527">
    <property type="entry name" value="YicC-like_N"/>
</dbReference>
<name>A0A085URW0_PSESX</name>
<dbReference type="PANTHER" id="PTHR30636:SF3">
    <property type="entry name" value="UPF0701 PROTEIN YICC"/>
    <property type="match status" value="1"/>
</dbReference>
<evidence type="ECO:0000313" key="8">
    <source>
        <dbReference type="EMBL" id="KFE45923.1"/>
    </source>
</evidence>
<dbReference type="InterPro" id="IPR005229">
    <property type="entry name" value="YicC/YloC-like"/>
</dbReference>
<dbReference type="PATRIC" id="fig|317.174.peg.5369"/>
<dbReference type="PANTHER" id="PTHR30636">
    <property type="entry name" value="UPF0701 PROTEIN YICC"/>
    <property type="match status" value="1"/>
</dbReference>
<dbReference type="GO" id="GO:0004521">
    <property type="term" value="F:RNA endonuclease activity"/>
    <property type="evidence" value="ECO:0007669"/>
    <property type="project" value="InterPro"/>
</dbReference>
<evidence type="ECO:0000256" key="4">
    <source>
        <dbReference type="ARBA" id="ARBA00022801"/>
    </source>
</evidence>
<dbReference type="Pfam" id="PF08340">
    <property type="entry name" value="YicC-like_C"/>
    <property type="match status" value="1"/>
</dbReference>
<dbReference type="Proteomes" id="UP000028643">
    <property type="component" value="Unassembled WGS sequence"/>
</dbReference>
<dbReference type="eggNOG" id="COG1561">
    <property type="taxonomic scope" value="Bacteria"/>
</dbReference>
<evidence type="ECO:0000259" key="6">
    <source>
        <dbReference type="Pfam" id="PF03755"/>
    </source>
</evidence>
<keyword evidence="3" id="KW-0255">Endonuclease</keyword>
<dbReference type="NCBIfam" id="TIGR00255">
    <property type="entry name" value="YicC/YloC family endoribonuclease"/>
    <property type="match status" value="1"/>
</dbReference>